<dbReference type="EMBL" id="LVKK01000008">
    <property type="protein sequence ID" value="OAG43818.1"/>
    <property type="molecule type" value="Genomic_DNA"/>
</dbReference>
<evidence type="ECO:0000256" key="3">
    <source>
        <dbReference type="ARBA" id="ARBA00023002"/>
    </source>
</evidence>
<keyword evidence="2" id="KW-0521">NADP</keyword>
<dbReference type="Pfam" id="PF13561">
    <property type="entry name" value="adh_short_C2"/>
    <property type="match status" value="1"/>
</dbReference>
<proteinExistence type="inferred from homology"/>
<dbReference type="PANTHER" id="PTHR24321:SF8">
    <property type="entry name" value="ESTRADIOL 17-BETA-DEHYDROGENASE 8-RELATED"/>
    <property type="match status" value="1"/>
</dbReference>
<dbReference type="PROSITE" id="PS00061">
    <property type="entry name" value="ADH_SHORT"/>
    <property type="match status" value="1"/>
</dbReference>
<dbReference type="InterPro" id="IPR036291">
    <property type="entry name" value="NAD(P)-bd_dom_sf"/>
</dbReference>
<dbReference type="OrthoDB" id="1669814at2759"/>
<dbReference type="GeneID" id="34597222"/>
<comment type="caution">
    <text evidence="6">The sequence shown here is derived from an EMBL/GenBank/DDBJ whole genome shotgun (WGS) entry which is preliminary data.</text>
</comment>
<dbReference type="PANTHER" id="PTHR24321">
    <property type="entry name" value="DEHYDROGENASES, SHORT CHAIN"/>
    <property type="match status" value="1"/>
</dbReference>
<organism evidence="6 7">
    <name type="scientific">Fonsecaea monophora</name>
    <dbReference type="NCBI Taxonomy" id="254056"/>
    <lineage>
        <taxon>Eukaryota</taxon>
        <taxon>Fungi</taxon>
        <taxon>Dikarya</taxon>
        <taxon>Ascomycota</taxon>
        <taxon>Pezizomycotina</taxon>
        <taxon>Eurotiomycetes</taxon>
        <taxon>Chaetothyriomycetidae</taxon>
        <taxon>Chaetothyriales</taxon>
        <taxon>Herpotrichiellaceae</taxon>
        <taxon>Fonsecaea</taxon>
    </lineage>
</organism>
<accession>A0A177FHT9</accession>
<keyword evidence="4" id="KW-0520">NAD</keyword>
<dbReference type="CDD" id="cd05233">
    <property type="entry name" value="SDR_c"/>
    <property type="match status" value="1"/>
</dbReference>
<dbReference type="Gene3D" id="3.40.50.720">
    <property type="entry name" value="NAD(P)-binding Rossmann-like Domain"/>
    <property type="match status" value="1"/>
</dbReference>
<dbReference type="SMART" id="SM00822">
    <property type="entry name" value="PKS_KR"/>
    <property type="match status" value="1"/>
</dbReference>
<name>A0A177FHT9_9EURO</name>
<feature type="domain" description="Ketoreductase" evidence="5">
    <location>
        <begin position="11"/>
        <end position="194"/>
    </location>
</feature>
<dbReference type="PRINTS" id="PR00080">
    <property type="entry name" value="SDRFAMILY"/>
</dbReference>
<dbReference type="GO" id="GO:0016491">
    <property type="term" value="F:oxidoreductase activity"/>
    <property type="evidence" value="ECO:0007669"/>
    <property type="project" value="UniProtKB-KW"/>
</dbReference>
<dbReference type="PRINTS" id="PR00081">
    <property type="entry name" value="GDHRDH"/>
</dbReference>
<evidence type="ECO:0000259" key="5">
    <source>
        <dbReference type="SMART" id="SM00822"/>
    </source>
</evidence>
<evidence type="ECO:0000256" key="2">
    <source>
        <dbReference type="ARBA" id="ARBA00022857"/>
    </source>
</evidence>
<dbReference type="RefSeq" id="XP_022515770.1">
    <property type="nucleotide sequence ID" value="XM_022652026.1"/>
</dbReference>
<reference evidence="6 7" key="1">
    <citation type="submission" date="2016-03" db="EMBL/GenBank/DDBJ databases">
        <title>Draft genome sequence of the Fonsecaea monophora CBS 269.37.</title>
        <authorList>
            <person name="Bombassaro A."/>
            <person name="Vinicius W.A."/>
            <person name="De Hoog S."/>
            <person name="Sun J."/>
            <person name="Souza E.M."/>
            <person name="Raittz R.T."/>
            <person name="Costa F."/>
            <person name="Leao A.C."/>
            <person name="Tadra-Sfeir M.Z."/>
            <person name="Baura V."/>
            <person name="Balsanelli E."/>
            <person name="Pedrosa F.O."/>
            <person name="Moreno L.F."/>
            <person name="Steffens M.B."/>
            <person name="Xi L."/>
            <person name="Bocca A.L."/>
            <person name="Felipe M.S."/>
            <person name="Teixeira M."/>
            <person name="Telles Filho F.Q."/>
            <person name="Azevedo C.M."/>
            <person name="Gomes R."/>
            <person name="Vicente V.A."/>
        </authorList>
    </citation>
    <scope>NUCLEOTIDE SEQUENCE [LARGE SCALE GENOMIC DNA]</scope>
    <source>
        <strain evidence="6 7">CBS 269.37</strain>
    </source>
</reference>
<evidence type="ECO:0000256" key="1">
    <source>
        <dbReference type="ARBA" id="ARBA00006484"/>
    </source>
</evidence>
<dbReference type="InterPro" id="IPR057326">
    <property type="entry name" value="KR_dom"/>
</dbReference>
<evidence type="ECO:0000313" key="6">
    <source>
        <dbReference type="EMBL" id="OAG43818.1"/>
    </source>
</evidence>
<keyword evidence="7" id="KW-1185">Reference proteome</keyword>
<keyword evidence="3" id="KW-0560">Oxidoreductase</keyword>
<evidence type="ECO:0000256" key="4">
    <source>
        <dbReference type="ARBA" id="ARBA00023027"/>
    </source>
</evidence>
<dbReference type="AlphaFoldDB" id="A0A177FHT9"/>
<dbReference type="InterPro" id="IPR020904">
    <property type="entry name" value="Sc_DH/Rdtase_CS"/>
</dbReference>
<dbReference type="FunFam" id="3.40.50.720:FF:000084">
    <property type="entry name" value="Short-chain dehydrogenase reductase"/>
    <property type="match status" value="1"/>
</dbReference>
<sequence length="254" mass="26067">MALTKPPFAGKVIAITGGASGIGFALAEYLAARGATISICDVAPAQLEKAAASLSSLFPNLKLQTAAVDVRNDQQVSQWIESVCSTFGKLDGCANMAGIAGRGIGKTRLVDMDNAEWESVVGINLTGTFKCLRAQLKHVSNGGSIVNAASVAGVVGMAGCSAYCASKHGVVGLTRTAAKEGADQAIRVNCICPGPINTPLLQTAAETQDQDAFSIPLKRKGSAEEVAALIAFLLGDDSRYITGAVYSIDGGWTS</sequence>
<protein>
    <recommendedName>
        <fullName evidence="5">Ketoreductase domain-containing protein</fullName>
    </recommendedName>
</protein>
<dbReference type="SUPFAM" id="SSF51735">
    <property type="entry name" value="NAD(P)-binding Rossmann-fold domains"/>
    <property type="match status" value="1"/>
</dbReference>
<comment type="similarity">
    <text evidence="1">Belongs to the short-chain dehydrogenases/reductases (SDR) family.</text>
</comment>
<dbReference type="Proteomes" id="UP000077002">
    <property type="component" value="Unassembled WGS sequence"/>
</dbReference>
<gene>
    <name evidence="6" type="ORF">AYO21_02045</name>
</gene>
<dbReference type="InterPro" id="IPR002347">
    <property type="entry name" value="SDR_fam"/>
</dbReference>
<evidence type="ECO:0000313" key="7">
    <source>
        <dbReference type="Proteomes" id="UP000077002"/>
    </source>
</evidence>